<sequence>MKIVALPALFTLLAIGAVAAEYSDDDFLGYLDLFRSQHNQNNDQNNAPPVAKSQEQDSSEEGSSSAENEVVPKNIIRPCLTQKPVARPSLTPSRISGARLSLIQLLIRAQFLLRKELRKAKQQQFAQKKLVSDLESFIRIQSLLRTVTQRIESAMQVKLHRLRAEQAQRLDEETTPIAQTPSQSASKSQPLIQPKTLSQSQVPSQSQSQSQPKSLEEWESFIQSLPQSESQAFYESQLGRQFLSYLQQSKLLAELQQLLSGSQSNN</sequence>
<reference evidence="4" key="2">
    <citation type="submission" date="2025-08" db="UniProtKB">
        <authorList>
            <consortium name="RefSeq"/>
        </authorList>
    </citation>
    <scope>IDENTIFICATION</scope>
    <source>
        <strain evidence="4">14028-0561.14</strain>
        <tissue evidence="4">Whole fly</tissue>
    </source>
</reference>
<keyword evidence="3" id="KW-1185">Reference proteome</keyword>
<gene>
    <name evidence="4" type="primary">LOC108077300</name>
</gene>
<organism evidence="3 4">
    <name type="scientific">Drosophila kikkawai</name>
    <name type="common">Fruit fly</name>
    <dbReference type="NCBI Taxonomy" id="30033"/>
    <lineage>
        <taxon>Eukaryota</taxon>
        <taxon>Metazoa</taxon>
        <taxon>Ecdysozoa</taxon>
        <taxon>Arthropoda</taxon>
        <taxon>Hexapoda</taxon>
        <taxon>Insecta</taxon>
        <taxon>Pterygota</taxon>
        <taxon>Neoptera</taxon>
        <taxon>Endopterygota</taxon>
        <taxon>Diptera</taxon>
        <taxon>Brachycera</taxon>
        <taxon>Muscomorpha</taxon>
        <taxon>Ephydroidea</taxon>
        <taxon>Drosophilidae</taxon>
        <taxon>Drosophila</taxon>
        <taxon>Sophophora</taxon>
    </lineage>
</organism>
<keyword evidence="2" id="KW-0732">Signal</keyword>
<feature type="compositionally biased region" description="Low complexity" evidence="1">
    <location>
        <begin position="198"/>
        <end position="212"/>
    </location>
</feature>
<protein>
    <submittedName>
        <fullName evidence="4">Accessory gland protein Acp36DE-like</fullName>
    </submittedName>
</protein>
<evidence type="ECO:0000313" key="3">
    <source>
        <dbReference type="Proteomes" id="UP001652661"/>
    </source>
</evidence>
<feature type="chain" id="PRO_5028320042" evidence="2">
    <location>
        <begin position="21"/>
        <end position="266"/>
    </location>
</feature>
<evidence type="ECO:0000256" key="2">
    <source>
        <dbReference type="SAM" id="SignalP"/>
    </source>
</evidence>
<name>A0A6P4ICV8_DROKI</name>
<evidence type="ECO:0000313" key="4">
    <source>
        <dbReference type="RefSeq" id="XP_017026070.1"/>
    </source>
</evidence>
<accession>A0A6P4ICV8</accession>
<proteinExistence type="predicted"/>
<dbReference type="GeneID" id="108077300"/>
<feature type="region of interest" description="Disordered" evidence="1">
    <location>
        <begin position="39"/>
        <end position="68"/>
    </location>
</feature>
<dbReference type="RefSeq" id="XP_017026070.1">
    <property type="nucleotide sequence ID" value="XM_017170581.2"/>
</dbReference>
<dbReference type="Proteomes" id="UP001652661">
    <property type="component" value="Chromosome 2L"/>
</dbReference>
<evidence type="ECO:0000256" key="1">
    <source>
        <dbReference type="SAM" id="MobiDB-lite"/>
    </source>
</evidence>
<dbReference type="AlphaFoldDB" id="A0A6P4ICV8"/>
<feature type="compositionally biased region" description="Polar residues" evidence="1">
    <location>
        <begin position="176"/>
        <end position="197"/>
    </location>
</feature>
<feature type="signal peptide" evidence="2">
    <location>
        <begin position="1"/>
        <end position="20"/>
    </location>
</feature>
<feature type="region of interest" description="Disordered" evidence="1">
    <location>
        <begin position="169"/>
        <end position="214"/>
    </location>
</feature>
<reference evidence="3" key="1">
    <citation type="submission" date="2025-05" db="UniProtKB">
        <authorList>
            <consortium name="RefSeq"/>
        </authorList>
    </citation>
    <scope>NUCLEOTIDE SEQUENCE [LARGE SCALE GENOMIC DNA]</scope>
    <source>
        <strain evidence="3">14028-0561.14</strain>
    </source>
</reference>
<dbReference type="OrthoDB" id="10664731at2759"/>